<dbReference type="Gene3D" id="1.10.12.10">
    <property type="entry name" value="Lyase 2-enoyl-coa Hydratase, Chain A, domain 2"/>
    <property type="match status" value="1"/>
</dbReference>
<comment type="caution">
    <text evidence="6">The sequence shown here is derived from an EMBL/GenBank/DDBJ whole genome shotgun (WGS) entry which is preliminary data.</text>
</comment>
<dbReference type="GO" id="GO:0006635">
    <property type="term" value="P:fatty acid beta-oxidation"/>
    <property type="evidence" value="ECO:0007669"/>
    <property type="project" value="TreeGrafter"/>
</dbReference>
<dbReference type="Gene3D" id="3.90.226.10">
    <property type="entry name" value="2-enoyl-CoA Hydratase, Chain A, domain 1"/>
    <property type="match status" value="1"/>
</dbReference>
<evidence type="ECO:0000256" key="2">
    <source>
        <dbReference type="ARBA" id="ARBA00023098"/>
    </source>
</evidence>
<dbReference type="InterPro" id="IPR018376">
    <property type="entry name" value="Enoyl-CoA_hyd/isom_CS"/>
</dbReference>
<dbReference type="PANTHER" id="PTHR11941">
    <property type="entry name" value="ENOYL-COA HYDRATASE-RELATED"/>
    <property type="match status" value="1"/>
</dbReference>
<reference evidence="6 7" key="1">
    <citation type="journal article" date="2019" name="Nat. Microbiol.">
        <title>Mediterranean grassland soil C-N compound turnover is dependent on rainfall and depth, and is mediated by genomically divergent microorganisms.</title>
        <authorList>
            <person name="Diamond S."/>
            <person name="Andeer P.F."/>
            <person name="Li Z."/>
            <person name="Crits-Christoph A."/>
            <person name="Burstein D."/>
            <person name="Anantharaman K."/>
            <person name="Lane K.R."/>
            <person name="Thomas B.C."/>
            <person name="Pan C."/>
            <person name="Northen T.R."/>
            <person name="Banfield J.F."/>
        </authorList>
    </citation>
    <scope>NUCLEOTIDE SEQUENCE [LARGE SCALE GENOMIC DNA]</scope>
    <source>
        <strain evidence="6">NP_7</strain>
    </source>
</reference>
<dbReference type="Pfam" id="PF00378">
    <property type="entry name" value="ECH_1"/>
    <property type="match status" value="1"/>
</dbReference>
<dbReference type="SUPFAM" id="SSF52096">
    <property type="entry name" value="ClpP/crotonase"/>
    <property type="match status" value="1"/>
</dbReference>
<accession>A0A537JG02</accession>
<dbReference type="CDD" id="cd06558">
    <property type="entry name" value="crotonase-like"/>
    <property type="match status" value="1"/>
</dbReference>
<keyword evidence="3" id="KW-0456">Lyase</keyword>
<evidence type="ECO:0000256" key="4">
    <source>
        <dbReference type="RuleBase" id="RU003707"/>
    </source>
</evidence>
<dbReference type="EMBL" id="VBAO01000124">
    <property type="protein sequence ID" value="TMI82471.1"/>
    <property type="molecule type" value="Genomic_DNA"/>
</dbReference>
<organism evidence="6 7">
    <name type="scientific">Candidatus Segetimicrobium genomatis</name>
    <dbReference type="NCBI Taxonomy" id="2569760"/>
    <lineage>
        <taxon>Bacteria</taxon>
        <taxon>Bacillati</taxon>
        <taxon>Candidatus Sysuimicrobiota</taxon>
        <taxon>Candidatus Sysuimicrobiia</taxon>
        <taxon>Candidatus Sysuimicrobiales</taxon>
        <taxon>Candidatus Segetimicrobiaceae</taxon>
        <taxon>Candidatus Segetimicrobium</taxon>
    </lineage>
</organism>
<dbReference type="InterPro" id="IPR001753">
    <property type="entry name" value="Enoyl-CoA_hydra/iso"/>
</dbReference>
<evidence type="ECO:0000313" key="6">
    <source>
        <dbReference type="EMBL" id="TMI82471.1"/>
    </source>
</evidence>
<feature type="region of interest" description="Disordered" evidence="5">
    <location>
        <begin position="217"/>
        <end position="248"/>
    </location>
</feature>
<dbReference type="InterPro" id="IPR029045">
    <property type="entry name" value="ClpP/crotonase-like_dom_sf"/>
</dbReference>
<sequence length="248" mass="27145">MFMNDLVTYESIENVAVITIDRPEKLIALNPAVVEGLREVWARYETSDERCAILRGAGDRAFSAGADLKDNPLDLWMGVPDLGVPVTKPIIAAVHGHVIGGAFILIMHCDLIIAAESTVFHYPEARVGFTGGIVAGLVVRIPQKVAVEFMLLGQPMTAQRAYEVGMVNKIVPVGTQMEAAKEWAKILVNNAPLVVSTLKAFSLRTIPKSPSDLAAEARRDLTRIHTSRDRTEGERAFAEKRVPKYRGT</sequence>
<feature type="compositionally biased region" description="Basic and acidic residues" evidence="5">
    <location>
        <begin position="217"/>
        <end position="242"/>
    </location>
</feature>
<evidence type="ECO:0000256" key="1">
    <source>
        <dbReference type="ARBA" id="ARBA00005254"/>
    </source>
</evidence>
<dbReference type="PANTHER" id="PTHR11941:SF169">
    <property type="entry name" value="(7AS)-7A-METHYL-1,5-DIOXO-2,3,5,6,7,7A-HEXAHYDRO-1H-INDENE-CARBOXYL-COA HYDROLASE"/>
    <property type="match status" value="1"/>
</dbReference>
<comment type="similarity">
    <text evidence="1 4">Belongs to the enoyl-CoA hydratase/isomerase family.</text>
</comment>
<proteinExistence type="inferred from homology"/>
<protein>
    <submittedName>
        <fullName evidence="6">Enoyl-CoA hydratase</fullName>
    </submittedName>
</protein>
<dbReference type="GO" id="GO:0016829">
    <property type="term" value="F:lyase activity"/>
    <property type="evidence" value="ECO:0007669"/>
    <property type="project" value="UniProtKB-KW"/>
</dbReference>
<gene>
    <name evidence="6" type="ORF">E6H04_04675</name>
</gene>
<dbReference type="PROSITE" id="PS00166">
    <property type="entry name" value="ENOYL_COA_HYDRATASE"/>
    <property type="match status" value="1"/>
</dbReference>
<evidence type="ECO:0000313" key="7">
    <source>
        <dbReference type="Proteomes" id="UP000320048"/>
    </source>
</evidence>
<evidence type="ECO:0000256" key="5">
    <source>
        <dbReference type="SAM" id="MobiDB-lite"/>
    </source>
</evidence>
<dbReference type="AlphaFoldDB" id="A0A537JG02"/>
<keyword evidence="2" id="KW-0443">Lipid metabolism</keyword>
<dbReference type="InterPro" id="IPR014748">
    <property type="entry name" value="Enoyl-CoA_hydra_C"/>
</dbReference>
<dbReference type="Proteomes" id="UP000320048">
    <property type="component" value="Unassembled WGS sequence"/>
</dbReference>
<name>A0A537JG02_9BACT</name>
<evidence type="ECO:0000256" key="3">
    <source>
        <dbReference type="ARBA" id="ARBA00023239"/>
    </source>
</evidence>